<feature type="signal peptide" evidence="8">
    <location>
        <begin position="1"/>
        <end position="22"/>
    </location>
</feature>
<evidence type="ECO:0000313" key="10">
    <source>
        <dbReference type="EMBL" id="KAF7316280.1"/>
    </source>
</evidence>
<evidence type="ECO:0000259" key="9">
    <source>
        <dbReference type="Pfam" id="PF07687"/>
    </source>
</evidence>
<feature type="binding site" evidence="7">
    <location>
        <position position="544"/>
    </location>
    <ligand>
        <name>Zn(2+)</name>
        <dbReference type="ChEBI" id="CHEBI:29105"/>
        <label>1</label>
    </ligand>
</feature>
<evidence type="ECO:0000256" key="5">
    <source>
        <dbReference type="ARBA" id="ARBA00022833"/>
    </source>
</evidence>
<feature type="binding site" evidence="7">
    <location>
        <position position="192"/>
    </location>
    <ligand>
        <name>Zn(2+)</name>
        <dbReference type="ChEBI" id="CHEBI:29105"/>
        <label>1</label>
    </ligand>
</feature>
<feature type="binding site" evidence="7">
    <location>
        <position position="164"/>
    </location>
    <ligand>
        <name>Zn(2+)</name>
        <dbReference type="ChEBI" id="CHEBI:29105"/>
        <label>2</label>
    </ligand>
</feature>
<dbReference type="PIRSF" id="PIRSF037217">
    <property type="entry name" value="Carboxypeptidase_S"/>
    <property type="match status" value="1"/>
</dbReference>
<evidence type="ECO:0000256" key="2">
    <source>
        <dbReference type="ARBA" id="ARBA00022670"/>
    </source>
</evidence>
<keyword evidence="4" id="KW-0378">Hydrolase</keyword>
<feature type="chain" id="PRO_5034609734" evidence="8">
    <location>
        <begin position="23"/>
        <end position="576"/>
    </location>
</feature>
<dbReference type="Gene3D" id="3.30.70.360">
    <property type="match status" value="1"/>
</dbReference>
<comment type="similarity">
    <text evidence="1">Belongs to the peptidase M20A family.</text>
</comment>
<evidence type="ECO:0000256" key="7">
    <source>
        <dbReference type="PIRSR" id="PIRSR037217-2"/>
    </source>
</evidence>
<dbReference type="Proteomes" id="UP000636479">
    <property type="component" value="Unassembled WGS sequence"/>
</dbReference>
<keyword evidence="5 7" id="KW-0862">Zinc</keyword>
<evidence type="ECO:0000256" key="1">
    <source>
        <dbReference type="ARBA" id="ARBA00006247"/>
    </source>
</evidence>
<dbReference type="Pfam" id="PF07687">
    <property type="entry name" value="M20_dimer"/>
    <property type="match status" value="1"/>
</dbReference>
<comment type="caution">
    <text evidence="10">The sequence shown here is derived from an EMBL/GenBank/DDBJ whole genome shotgun (WGS) entry which is preliminary data.</text>
</comment>
<dbReference type="AlphaFoldDB" id="A0A8H6TCH5"/>
<dbReference type="OrthoDB" id="3064516at2759"/>
<dbReference type="PANTHER" id="PTHR45962:SF1">
    <property type="entry name" value="N-FATTY-ACYL-AMINO ACID SYNTHASE_HYDROLASE PM20D1"/>
    <property type="match status" value="1"/>
</dbReference>
<dbReference type="InterPro" id="IPR002933">
    <property type="entry name" value="Peptidase_M20"/>
</dbReference>
<reference evidence="10" key="1">
    <citation type="submission" date="2020-05" db="EMBL/GenBank/DDBJ databases">
        <title>Mycena genomes resolve the evolution of fungal bioluminescence.</title>
        <authorList>
            <person name="Tsai I.J."/>
        </authorList>
    </citation>
    <scope>NUCLEOTIDE SEQUENCE</scope>
    <source>
        <strain evidence="10">171206Taipei</strain>
    </source>
</reference>
<keyword evidence="2" id="KW-0645">Protease</keyword>
<dbReference type="InterPro" id="IPR011650">
    <property type="entry name" value="Peptidase_M20_dimer"/>
</dbReference>
<keyword evidence="11" id="KW-1185">Reference proteome</keyword>
<feature type="binding site" evidence="7">
    <location>
        <position position="255"/>
    </location>
    <ligand>
        <name>Zn(2+)</name>
        <dbReference type="ChEBI" id="CHEBI:29105"/>
        <label>2</label>
    </ligand>
</feature>
<gene>
    <name evidence="10" type="ORF">MIND_00146700</name>
</gene>
<dbReference type="SUPFAM" id="SSF55031">
    <property type="entry name" value="Bacterial exopeptidase dimerisation domain"/>
    <property type="match status" value="1"/>
</dbReference>
<keyword evidence="3 7" id="KW-0479">Metal-binding</keyword>
<accession>A0A8H6TCH5</accession>
<keyword evidence="8" id="KW-0732">Signal</keyword>
<feature type="active site" evidence="6">
    <location>
        <position position="166"/>
    </location>
</feature>
<feature type="domain" description="Peptidase M20 dimerisation" evidence="9">
    <location>
        <begin position="274"/>
        <end position="416"/>
    </location>
</feature>
<dbReference type="GO" id="GO:0000328">
    <property type="term" value="C:fungal-type vacuole lumen"/>
    <property type="evidence" value="ECO:0007669"/>
    <property type="project" value="TreeGrafter"/>
</dbReference>
<dbReference type="PANTHER" id="PTHR45962">
    <property type="entry name" value="N-FATTY-ACYL-AMINO ACID SYNTHASE/HYDROLASE PM20D1"/>
    <property type="match status" value="1"/>
</dbReference>
<dbReference type="CDD" id="cd05674">
    <property type="entry name" value="M20_yscS"/>
    <property type="match status" value="1"/>
</dbReference>
<evidence type="ECO:0000313" key="11">
    <source>
        <dbReference type="Proteomes" id="UP000636479"/>
    </source>
</evidence>
<dbReference type="GeneID" id="59340909"/>
<evidence type="ECO:0000256" key="4">
    <source>
        <dbReference type="ARBA" id="ARBA00022801"/>
    </source>
</evidence>
<dbReference type="InterPro" id="IPR036264">
    <property type="entry name" value="Bact_exopeptidase_dim_dom"/>
</dbReference>
<evidence type="ECO:0000256" key="6">
    <source>
        <dbReference type="PIRSR" id="PIRSR037217-1"/>
    </source>
</evidence>
<dbReference type="EMBL" id="JACAZF010000001">
    <property type="protein sequence ID" value="KAF7316280.1"/>
    <property type="molecule type" value="Genomic_DNA"/>
</dbReference>
<keyword evidence="10" id="KW-0121">Carboxypeptidase</keyword>
<dbReference type="SUPFAM" id="SSF53187">
    <property type="entry name" value="Zn-dependent exopeptidases"/>
    <property type="match status" value="1"/>
</dbReference>
<dbReference type="GO" id="GO:0004181">
    <property type="term" value="F:metallocarboxypeptidase activity"/>
    <property type="evidence" value="ECO:0007669"/>
    <property type="project" value="InterPro"/>
</dbReference>
<protein>
    <submittedName>
        <fullName evidence="10">Gly-x carboxypeptidase</fullName>
    </submittedName>
</protein>
<feature type="active site" description="Proton acceptor" evidence="6">
    <location>
        <position position="226"/>
    </location>
</feature>
<dbReference type="GO" id="GO:0046872">
    <property type="term" value="F:metal ion binding"/>
    <property type="evidence" value="ECO:0007669"/>
    <property type="project" value="UniProtKB-KW"/>
</dbReference>
<evidence type="ECO:0000256" key="3">
    <source>
        <dbReference type="ARBA" id="ARBA00022723"/>
    </source>
</evidence>
<dbReference type="GO" id="GO:0051603">
    <property type="term" value="P:proteolysis involved in protein catabolic process"/>
    <property type="evidence" value="ECO:0007669"/>
    <property type="project" value="TreeGrafter"/>
</dbReference>
<feature type="binding site" evidence="7">
    <location>
        <position position="192"/>
    </location>
    <ligand>
        <name>Zn(2+)</name>
        <dbReference type="ChEBI" id="CHEBI:29105"/>
        <label>2</label>
    </ligand>
</feature>
<sequence>MPTLSPSLLAIATLFVVPLTWCHPTATLPGTGIFDFELFSESEPSQQYLRVDADVCPQSSALSPVVNKDVWDNATRQFEAENFKTRVVELLGGAIRIPTITFDDMQAVGVDPRWEVFDQLHAYLEHEFPLTHAHLTVRKVNTYALWYEWKGTNPALKPIFFAAHQDVVPVDLLTEDDWAHPPFSGFFDGTADDKNGLIGVLTALEVLLEANFTPSRTIVAAFGFDEEISGFQGAQHLSKAFLQEYGHNGFALIVDEGGGMANLFDTMVALQGVSEKGHIDIGINVTSPGGHSSAPPSHTSIGVLSAIVVQFENNPNPALLSRQSVPFETLQCLAEHAASLPTELKDLIQDSITSDEALHALEDMLAQFPLYLGMISTTTAVTVIRGGVKANTLPELTTVTINRRILAESSVAEVLTYDTNLIKPLADHFNMSFSAFGVEISTGSAPGNISLGNLGHAVDPAPITPWSGSAAAAYDLFAGTIVSTYDSRLGHSPGEDDKTVAVSPLIVPANTDTRHYWDLSPNIFRYNHGNTGGLSLEEARKGIHSVNESIVASDLVEAVRFYVLLALNADESEVIG</sequence>
<dbReference type="InterPro" id="IPR017141">
    <property type="entry name" value="Pept_M20_carboxypep"/>
</dbReference>
<name>A0A8H6TCH5_9AGAR</name>
<organism evidence="10 11">
    <name type="scientific">Mycena indigotica</name>
    <dbReference type="NCBI Taxonomy" id="2126181"/>
    <lineage>
        <taxon>Eukaryota</taxon>
        <taxon>Fungi</taxon>
        <taxon>Dikarya</taxon>
        <taxon>Basidiomycota</taxon>
        <taxon>Agaricomycotina</taxon>
        <taxon>Agaricomycetes</taxon>
        <taxon>Agaricomycetidae</taxon>
        <taxon>Agaricales</taxon>
        <taxon>Marasmiineae</taxon>
        <taxon>Mycenaceae</taxon>
        <taxon>Mycena</taxon>
    </lineage>
</organism>
<dbReference type="InterPro" id="IPR047177">
    <property type="entry name" value="Pept_M20A"/>
</dbReference>
<dbReference type="Gene3D" id="3.40.630.10">
    <property type="entry name" value="Zn peptidases"/>
    <property type="match status" value="1"/>
</dbReference>
<proteinExistence type="inferred from homology"/>
<evidence type="ECO:0000256" key="8">
    <source>
        <dbReference type="SAM" id="SignalP"/>
    </source>
</evidence>
<feature type="binding site" evidence="7">
    <location>
        <position position="227"/>
    </location>
    <ligand>
        <name>Zn(2+)</name>
        <dbReference type="ChEBI" id="CHEBI:29105"/>
        <label>1</label>
    </ligand>
</feature>
<dbReference type="RefSeq" id="XP_037226303.1">
    <property type="nucleotide sequence ID" value="XM_037358393.1"/>
</dbReference>
<dbReference type="Pfam" id="PF01546">
    <property type="entry name" value="Peptidase_M20"/>
    <property type="match status" value="1"/>
</dbReference>